<reference evidence="1" key="1">
    <citation type="journal article" date="2021" name="mSystems">
        <title>Bacteria and Archaea Synergistically Convert Glycine Betaine to Biogenic Methane in the Formosa Cold Seep of the South China Sea.</title>
        <authorList>
            <person name="Li L."/>
            <person name="Zhang W."/>
            <person name="Zhang S."/>
            <person name="Song L."/>
            <person name="Sun Q."/>
            <person name="Zhang H."/>
            <person name="Xiang H."/>
            <person name="Dong X."/>
        </authorList>
    </citation>
    <scope>NUCLEOTIDE SEQUENCE</scope>
    <source>
        <strain evidence="1">LLY</strain>
    </source>
</reference>
<keyword evidence="2" id="KW-1185">Reference proteome</keyword>
<evidence type="ECO:0000313" key="1">
    <source>
        <dbReference type="EMBL" id="MCM1987499.1"/>
    </source>
</evidence>
<dbReference type="EMBL" id="JAGSOI010000053">
    <property type="protein sequence ID" value="MCM1987499.1"/>
    <property type="molecule type" value="Genomic_DNA"/>
</dbReference>
<accession>A0A9E4ZIZ2</accession>
<comment type="caution">
    <text evidence="1">The sequence shown here is derived from an EMBL/GenBank/DDBJ whole genome shotgun (WGS) entry which is preliminary data.</text>
</comment>
<name>A0A9E4ZIZ2_9EURY</name>
<dbReference type="Proteomes" id="UP001056766">
    <property type="component" value="Unassembled WGS sequence"/>
</dbReference>
<gene>
    <name evidence="1" type="ORF">KDK67_10995</name>
</gene>
<dbReference type="AlphaFoldDB" id="A0A9E4ZIZ2"/>
<reference evidence="1" key="2">
    <citation type="submission" date="2021-04" db="EMBL/GenBank/DDBJ databases">
        <authorList>
            <person name="Dong X."/>
        </authorList>
    </citation>
    <scope>NUCLEOTIDE SEQUENCE</scope>
    <source>
        <strain evidence="1">LLY</strain>
    </source>
</reference>
<protein>
    <submittedName>
        <fullName evidence="1">Uncharacterized protein</fullName>
    </submittedName>
</protein>
<sequence>MQSKSKIGKNGKYVSIGLTFAIVIMMVLSGPVSAVSLGITGLDGTSHTKGASVKFDVTATIEDTDSYVPIDNLSLKITGATSKEVVFSTDGTILSGDAGINVVAVSVPYPIDGSDHGYGYGYGYDSSGYGHSFGYGYGYGYDNGAGGQDLVYQYTVTLHTSTFNTGVHEAVLSLNTGNEAKPSFGSSVASFTIEKTGDGPKGGFVTGGGWITSPAGAYTEDPELTGKVNFGFVSKYAKGASVPTGSTQFQFREADLKFHSDEYQLLVIADSKAQYNGTGTINGEGDYGFILTAIDGDIKGDGIDKIGIKIWDRSSDAIIYDNMIDAEDCADPTTAIGGGSIKIHKGK</sequence>
<evidence type="ECO:0000313" key="2">
    <source>
        <dbReference type="Proteomes" id="UP001056766"/>
    </source>
</evidence>
<organism evidence="1 2">
    <name type="scientific">Methanococcoides seepicolus</name>
    <dbReference type="NCBI Taxonomy" id="2828780"/>
    <lineage>
        <taxon>Archaea</taxon>
        <taxon>Methanobacteriati</taxon>
        <taxon>Methanobacteriota</taxon>
        <taxon>Stenosarchaea group</taxon>
        <taxon>Methanomicrobia</taxon>
        <taxon>Methanosarcinales</taxon>
        <taxon>Methanosarcinaceae</taxon>
        <taxon>Methanococcoides</taxon>
    </lineage>
</organism>
<proteinExistence type="predicted"/>
<dbReference type="RefSeq" id="WP_250868854.1">
    <property type="nucleotide sequence ID" value="NZ_JAGSOI010000053.1"/>
</dbReference>